<dbReference type="Pfam" id="PF04784">
    <property type="entry name" value="DUF547"/>
    <property type="match status" value="1"/>
</dbReference>
<sequence length="259" mass="30330">MNFQRYWKTSILLLVSSIIFSACAVKDYDSNSQPISHSVFDSLLRRHVDEAGLVDYQGFIQDSVQFKEYLQLLSRHHPNDQNWTREERIAYWINAYNAFTIKLIMDYYPVTSIKDIKSGIPFVNTVWDIKFINIEGAEYDLNNIEHGILRPKYNEPRIHFAVNCASISCPKLQRFAYTGDKLDKQLDQAARDFLNDPAKNKLSAEKLELSKILNWYWGDFKDQYNSRVELVNEYVDEIEVAPDAEVDYLDYDWGLNGQK</sequence>
<dbReference type="OrthoDB" id="526867at2"/>
<organism evidence="3 4">
    <name type="scientific">Flavilitoribacter nigricans (strain ATCC 23147 / DSM 23189 / NBRC 102662 / NCIMB 1420 / SS-2)</name>
    <name type="common">Lewinella nigricans</name>
    <dbReference type="NCBI Taxonomy" id="1122177"/>
    <lineage>
        <taxon>Bacteria</taxon>
        <taxon>Pseudomonadati</taxon>
        <taxon>Bacteroidota</taxon>
        <taxon>Saprospiria</taxon>
        <taxon>Saprospirales</taxon>
        <taxon>Lewinellaceae</taxon>
        <taxon>Flavilitoribacter</taxon>
    </lineage>
</organism>
<proteinExistence type="predicted"/>
<feature type="domain" description="DUF547" evidence="2">
    <location>
        <begin position="81"/>
        <end position="194"/>
    </location>
</feature>
<evidence type="ECO:0000256" key="1">
    <source>
        <dbReference type="SAM" id="SignalP"/>
    </source>
</evidence>
<name>A0A2D0N8M8_FLAN2</name>
<evidence type="ECO:0000313" key="3">
    <source>
        <dbReference type="EMBL" id="PHN04746.1"/>
    </source>
</evidence>
<evidence type="ECO:0000259" key="2">
    <source>
        <dbReference type="Pfam" id="PF04784"/>
    </source>
</evidence>
<dbReference type="Proteomes" id="UP000223913">
    <property type="component" value="Unassembled WGS sequence"/>
</dbReference>
<feature type="chain" id="PRO_5012406689" description="DUF547 domain-containing protein" evidence="1">
    <location>
        <begin position="25"/>
        <end position="259"/>
    </location>
</feature>
<dbReference type="PANTHER" id="PTHR46361:SF3">
    <property type="entry name" value="ELECTRON CARRIER_ PROTEIN DISULFIDE OXIDOREDUCTASE"/>
    <property type="match status" value="1"/>
</dbReference>
<gene>
    <name evidence="3" type="ORF">CRP01_19720</name>
</gene>
<dbReference type="RefSeq" id="WP_099151805.1">
    <property type="nucleotide sequence ID" value="NZ_PDUD01000024.1"/>
</dbReference>
<comment type="caution">
    <text evidence="3">The sequence shown here is derived from an EMBL/GenBank/DDBJ whole genome shotgun (WGS) entry which is preliminary data.</text>
</comment>
<reference evidence="3 4" key="1">
    <citation type="submission" date="2017-10" db="EMBL/GenBank/DDBJ databases">
        <title>The draft genome sequence of Lewinella nigricans NBRC 102662.</title>
        <authorList>
            <person name="Wang K."/>
        </authorList>
    </citation>
    <scope>NUCLEOTIDE SEQUENCE [LARGE SCALE GENOMIC DNA]</scope>
    <source>
        <strain evidence="3 4">NBRC 102662</strain>
    </source>
</reference>
<keyword evidence="1" id="KW-0732">Signal</keyword>
<keyword evidence="4" id="KW-1185">Reference proteome</keyword>
<accession>A0A2D0N8M8</accession>
<dbReference type="PROSITE" id="PS51257">
    <property type="entry name" value="PROKAR_LIPOPROTEIN"/>
    <property type="match status" value="1"/>
</dbReference>
<evidence type="ECO:0000313" key="4">
    <source>
        <dbReference type="Proteomes" id="UP000223913"/>
    </source>
</evidence>
<protein>
    <recommendedName>
        <fullName evidence="2">DUF547 domain-containing protein</fullName>
    </recommendedName>
</protein>
<feature type="signal peptide" evidence="1">
    <location>
        <begin position="1"/>
        <end position="24"/>
    </location>
</feature>
<dbReference type="AlphaFoldDB" id="A0A2D0N8M8"/>
<dbReference type="EMBL" id="PDUD01000024">
    <property type="protein sequence ID" value="PHN04746.1"/>
    <property type="molecule type" value="Genomic_DNA"/>
</dbReference>
<dbReference type="PANTHER" id="PTHR46361">
    <property type="entry name" value="ELECTRON CARRIER/ PROTEIN DISULFIDE OXIDOREDUCTASE"/>
    <property type="match status" value="1"/>
</dbReference>
<dbReference type="InterPro" id="IPR006869">
    <property type="entry name" value="DUF547"/>
</dbReference>